<sequence>MCIQRILSIAPCDAVAEWFACSPKKGFPLATGGGGEKTNLKREEEVLLQFLEEHRGINGRTRTTVWKEIARKHLAISGDKICRNYWNGSDRGLLKEFDSGLPIPAHLSTTPTSTPPSLNTYPFLWHAVLLLHVRRKRREVRTLKSHLC</sequence>
<protein>
    <recommendedName>
        <fullName evidence="4">Myb-like domain-containing protein</fullName>
    </recommendedName>
</protein>
<dbReference type="EMBL" id="KB294122">
    <property type="protein sequence ID" value="ELU14978.1"/>
    <property type="molecule type" value="Genomic_DNA"/>
</dbReference>
<dbReference type="EnsemblMetazoa" id="CapteT186265">
    <property type="protein sequence ID" value="CapteP186265"/>
    <property type="gene ID" value="CapteG186265"/>
</dbReference>
<name>R7V7Z2_CAPTE</name>
<gene>
    <name evidence="1" type="ORF">CAPTEDRAFT_186265</name>
</gene>
<reference evidence="2" key="3">
    <citation type="submission" date="2015-06" db="UniProtKB">
        <authorList>
            <consortium name="EnsemblMetazoa"/>
        </authorList>
    </citation>
    <scope>IDENTIFICATION</scope>
</reference>
<evidence type="ECO:0008006" key="4">
    <source>
        <dbReference type="Google" id="ProtNLM"/>
    </source>
</evidence>
<dbReference type="EMBL" id="AMQN01004663">
    <property type="status" value="NOT_ANNOTATED_CDS"/>
    <property type="molecule type" value="Genomic_DNA"/>
</dbReference>
<evidence type="ECO:0000313" key="3">
    <source>
        <dbReference type="Proteomes" id="UP000014760"/>
    </source>
</evidence>
<accession>R7V7Z2</accession>
<dbReference type="AlphaFoldDB" id="R7V7Z2"/>
<evidence type="ECO:0000313" key="2">
    <source>
        <dbReference type="EnsemblMetazoa" id="CapteP186265"/>
    </source>
</evidence>
<dbReference type="HOGENOM" id="CLU_1760509_0_0_1"/>
<evidence type="ECO:0000313" key="1">
    <source>
        <dbReference type="EMBL" id="ELU14978.1"/>
    </source>
</evidence>
<proteinExistence type="predicted"/>
<dbReference type="Proteomes" id="UP000014760">
    <property type="component" value="Unassembled WGS sequence"/>
</dbReference>
<organism evidence="1">
    <name type="scientific">Capitella teleta</name>
    <name type="common">Polychaete worm</name>
    <dbReference type="NCBI Taxonomy" id="283909"/>
    <lineage>
        <taxon>Eukaryota</taxon>
        <taxon>Metazoa</taxon>
        <taxon>Spiralia</taxon>
        <taxon>Lophotrochozoa</taxon>
        <taxon>Annelida</taxon>
        <taxon>Polychaeta</taxon>
        <taxon>Sedentaria</taxon>
        <taxon>Scolecida</taxon>
        <taxon>Capitellidae</taxon>
        <taxon>Capitella</taxon>
    </lineage>
</organism>
<keyword evidence="3" id="KW-1185">Reference proteome</keyword>
<reference evidence="3" key="1">
    <citation type="submission" date="2012-12" db="EMBL/GenBank/DDBJ databases">
        <authorList>
            <person name="Hellsten U."/>
            <person name="Grimwood J."/>
            <person name="Chapman J.A."/>
            <person name="Shapiro H."/>
            <person name="Aerts A."/>
            <person name="Otillar R.P."/>
            <person name="Terry A.Y."/>
            <person name="Boore J.L."/>
            <person name="Simakov O."/>
            <person name="Marletaz F."/>
            <person name="Cho S.-J."/>
            <person name="Edsinger-Gonzales E."/>
            <person name="Havlak P."/>
            <person name="Kuo D.-H."/>
            <person name="Larsson T."/>
            <person name="Lv J."/>
            <person name="Arendt D."/>
            <person name="Savage R."/>
            <person name="Osoegawa K."/>
            <person name="de Jong P."/>
            <person name="Lindberg D.R."/>
            <person name="Seaver E.C."/>
            <person name="Weisblat D.A."/>
            <person name="Putnam N.H."/>
            <person name="Grigoriev I.V."/>
            <person name="Rokhsar D.S."/>
        </authorList>
    </citation>
    <scope>NUCLEOTIDE SEQUENCE</scope>
    <source>
        <strain evidence="3">I ESC-2004</strain>
    </source>
</reference>
<reference evidence="1 3" key="2">
    <citation type="journal article" date="2013" name="Nature">
        <title>Insights into bilaterian evolution from three spiralian genomes.</title>
        <authorList>
            <person name="Simakov O."/>
            <person name="Marletaz F."/>
            <person name="Cho S.J."/>
            <person name="Edsinger-Gonzales E."/>
            <person name="Havlak P."/>
            <person name="Hellsten U."/>
            <person name="Kuo D.H."/>
            <person name="Larsson T."/>
            <person name="Lv J."/>
            <person name="Arendt D."/>
            <person name="Savage R."/>
            <person name="Osoegawa K."/>
            <person name="de Jong P."/>
            <person name="Grimwood J."/>
            <person name="Chapman J.A."/>
            <person name="Shapiro H."/>
            <person name="Aerts A."/>
            <person name="Otillar R.P."/>
            <person name="Terry A.Y."/>
            <person name="Boore J.L."/>
            <person name="Grigoriev I.V."/>
            <person name="Lindberg D.R."/>
            <person name="Seaver E.C."/>
            <person name="Weisblat D.A."/>
            <person name="Putnam N.H."/>
            <person name="Rokhsar D.S."/>
        </authorList>
    </citation>
    <scope>NUCLEOTIDE SEQUENCE</scope>
    <source>
        <strain evidence="1 3">I ESC-2004</strain>
    </source>
</reference>